<dbReference type="EMBL" id="QKSB01000001">
    <property type="protein sequence ID" value="PZE18419.1"/>
    <property type="molecule type" value="Genomic_DNA"/>
</dbReference>
<keyword evidence="1" id="KW-0812">Transmembrane</keyword>
<proteinExistence type="predicted"/>
<evidence type="ECO:0000256" key="1">
    <source>
        <dbReference type="SAM" id="Phobius"/>
    </source>
</evidence>
<feature type="transmembrane region" description="Helical" evidence="1">
    <location>
        <begin position="20"/>
        <end position="38"/>
    </location>
</feature>
<sequence>MGNRNDIMGENRLMLPKRLILTYLLYFFIAQPFISFVFPDWGRGDRVFQMVEEEETLQKRFVEERVGLEVPSHIYSFRSTLETVLEKSNYFYLNTFYQRVNIEVFNPPPESLV</sequence>
<protein>
    <submittedName>
        <fullName evidence="2">Uncharacterized protein</fullName>
    </submittedName>
</protein>
<comment type="caution">
    <text evidence="2">The sequence shown here is derived from an EMBL/GenBank/DDBJ whole genome shotgun (WGS) entry which is preliminary data.</text>
</comment>
<keyword evidence="1" id="KW-0472">Membrane</keyword>
<reference evidence="2 3" key="1">
    <citation type="submission" date="2018-06" db="EMBL/GenBank/DDBJ databases">
        <title>The draft genome sequence of Crocinitomix sp. SM1701.</title>
        <authorList>
            <person name="Zhang X."/>
        </authorList>
    </citation>
    <scope>NUCLEOTIDE SEQUENCE [LARGE SCALE GENOMIC DNA]</scope>
    <source>
        <strain evidence="2 3">SM1701</strain>
    </source>
</reference>
<keyword evidence="3" id="KW-1185">Reference proteome</keyword>
<dbReference type="RefSeq" id="WP_111061319.1">
    <property type="nucleotide sequence ID" value="NZ_JBHUCU010000007.1"/>
</dbReference>
<dbReference type="OrthoDB" id="9891445at2"/>
<organism evidence="2 3">
    <name type="scientific">Putridiphycobacter roseus</name>
    <dbReference type="NCBI Taxonomy" id="2219161"/>
    <lineage>
        <taxon>Bacteria</taxon>
        <taxon>Pseudomonadati</taxon>
        <taxon>Bacteroidota</taxon>
        <taxon>Flavobacteriia</taxon>
        <taxon>Flavobacteriales</taxon>
        <taxon>Crocinitomicaceae</taxon>
        <taxon>Putridiphycobacter</taxon>
    </lineage>
</organism>
<dbReference type="Proteomes" id="UP000249248">
    <property type="component" value="Unassembled WGS sequence"/>
</dbReference>
<keyword evidence="1" id="KW-1133">Transmembrane helix</keyword>
<evidence type="ECO:0000313" key="2">
    <source>
        <dbReference type="EMBL" id="PZE18419.1"/>
    </source>
</evidence>
<dbReference type="AlphaFoldDB" id="A0A2W1N1C8"/>
<name>A0A2W1N1C8_9FLAO</name>
<gene>
    <name evidence="2" type="ORF">DNU06_00875</name>
</gene>
<accession>A0A2W1N1C8</accession>
<evidence type="ECO:0000313" key="3">
    <source>
        <dbReference type="Proteomes" id="UP000249248"/>
    </source>
</evidence>